<dbReference type="PANTHER" id="PTHR11552">
    <property type="entry name" value="GLUCOSE-METHANOL-CHOLINE GMC OXIDOREDUCTASE"/>
    <property type="match status" value="1"/>
</dbReference>
<comment type="similarity">
    <text evidence="2 6">Belongs to the GMC oxidoreductase family.</text>
</comment>
<accession>A0A9P0DP47</accession>
<evidence type="ECO:0000256" key="7">
    <source>
        <dbReference type="SAM" id="Phobius"/>
    </source>
</evidence>
<evidence type="ECO:0000313" key="9">
    <source>
        <dbReference type="EMBL" id="CAH1163189.1"/>
    </source>
</evidence>
<dbReference type="InterPro" id="IPR000172">
    <property type="entry name" value="GMC_OxRdtase_N"/>
</dbReference>
<evidence type="ECO:0000259" key="8">
    <source>
        <dbReference type="PROSITE" id="PS00623"/>
    </source>
</evidence>
<keyword evidence="10" id="KW-1185">Reference proteome</keyword>
<dbReference type="PANTHER" id="PTHR11552:SF147">
    <property type="entry name" value="CHOLINE DEHYDROGENASE, MITOCHONDRIAL"/>
    <property type="match status" value="1"/>
</dbReference>
<feature type="binding site" evidence="5">
    <location>
        <position position="141"/>
    </location>
    <ligand>
        <name>FAD</name>
        <dbReference type="ChEBI" id="CHEBI:57692"/>
    </ligand>
</feature>
<dbReference type="Proteomes" id="UP001153737">
    <property type="component" value="Chromosome 4"/>
</dbReference>
<dbReference type="InterPro" id="IPR012132">
    <property type="entry name" value="GMC_OxRdtase"/>
</dbReference>
<evidence type="ECO:0000256" key="6">
    <source>
        <dbReference type="RuleBase" id="RU003968"/>
    </source>
</evidence>
<keyword evidence="4 5" id="KW-0274">FAD</keyword>
<evidence type="ECO:0000256" key="3">
    <source>
        <dbReference type="ARBA" id="ARBA00022630"/>
    </source>
</evidence>
<reference evidence="9" key="2">
    <citation type="submission" date="2022-10" db="EMBL/GenBank/DDBJ databases">
        <authorList>
            <consortium name="ENA_rothamsted_submissions"/>
            <consortium name="culmorum"/>
            <person name="King R."/>
        </authorList>
    </citation>
    <scope>NUCLEOTIDE SEQUENCE</scope>
</reference>
<evidence type="ECO:0000256" key="4">
    <source>
        <dbReference type="ARBA" id="ARBA00022827"/>
    </source>
</evidence>
<feature type="domain" description="Glucose-methanol-choline oxidoreductase N-terminal" evidence="8">
    <location>
        <begin position="135"/>
        <end position="158"/>
    </location>
</feature>
<keyword evidence="7" id="KW-0812">Transmembrane</keyword>
<evidence type="ECO:0000256" key="2">
    <source>
        <dbReference type="ARBA" id="ARBA00010790"/>
    </source>
</evidence>
<dbReference type="AlphaFoldDB" id="A0A9P0DP47"/>
<keyword evidence="7" id="KW-1133">Transmembrane helix</keyword>
<dbReference type="PROSITE" id="PS00623">
    <property type="entry name" value="GMC_OXRED_1"/>
    <property type="match status" value="1"/>
</dbReference>
<dbReference type="GO" id="GO:0050660">
    <property type="term" value="F:flavin adenine dinucleotide binding"/>
    <property type="evidence" value="ECO:0007669"/>
    <property type="project" value="InterPro"/>
</dbReference>
<name>A0A9P0DP47_PHACE</name>
<dbReference type="Pfam" id="PF00732">
    <property type="entry name" value="GMC_oxred_N"/>
    <property type="match status" value="1"/>
</dbReference>
<keyword evidence="7" id="KW-0472">Membrane</keyword>
<comment type="cofactor">
    <cofactor evidence="1 5">
        <name>FAD</name>
        <dbReference type="ChEBI" id="CHEBI:57692"/>
    </cofactor>
</comment>
<dbReference type="Gene3D" id="3.30.560.10">
    <property type="entry name" value="Glucose Oxidase, domain 3"/>
    <property type="match status" value="1"/>
</dbReference>
<dbReference type="Pfam" id="PF05199">
    <property type="entry name" value="GMC_oxred_C"/>
    <property type="match status" value="1"/>
</dbReference>
<organism evidence="9 10">
    <name type="scientific">Phaedon cochleariae</name>
    <name type="common">Mustard beetle</name>
    <dbReference type="NCBI Taxonomy" id="80249"/>
    <lineage>
        <taxon>Eukaryota</taxon>
        <taxon>Metazoa</taxon>
        <taxon>Ecdysozoa</taxon>
        <taxon>Arthropoda</taxon>
        <taxon>Hexapoda</taxon>
        <taxon>Insecta</taxon>
        <taxon>Pterygota</taxon>
        <taxon>Neoptera</taxon>
        <taxon>Endopterygota</taxon>
        <taxon>Coleoptera</taxon>
        <taxon>Polyphaga</taxon>
        <taxon>Cucujiformia</taxon>
        <taxon>Chrysomeloidea</taxon>
        <taxon>Chrysomelidae</taxon>
        <taxon>Chrysomelinae</taxon>
        <taxon>Chrysomelini</taxon>
        <taxon>Phaedon</taxon>
    </lineage>
</organism>
<feature type="transmembrane region" description="Helical" evidence="7">
    <location>
        <begin position="16"/>
        <end position="34"/>
    </location>
</feature>
<reference evidence="9" key="1">
    <citation type="submission" date="2022-01" db="EMBL/GenBank/DDBJ databases">
        <authorList>
            <person name="King R."/>
        </authorList>
    </citation>
    <scope>NUCLEOTIDE SEQUENCE</scope>
</reference>
<evidence type="ECO:0000313" key="10">
    <source>
        <dbReference type="Proteomes" id="UP001153737"/>
    </source>
</evidence>
<dbReference type="SUPFAM" id="SSF54373">
    <property type="entry name" value="FAD-linked reductases, C-terminal domain"/>
    <property type="match status" value="1"/>
</dbReference>
<dbReference type="PIRSF" id="PIRSF000137">
    <property type="entry name" value="Alcohol_oxidase"/>
    <property type="match status" value="1"/>
</dbReference>
<proteinExistence type="inferred from homology"/>
<dbReference type="SUPFAM" id="SSF51905">
    <property type="entry name" value="FAD/NAD(P)-binding domain"/>
    <property type="match status" value="1"/>
</dbReference>
<feature type="binding site" evidence="5">
    <location>
        <position position="137"/>
    </location>
    <ligand>
        <name>FAD</name>
        <dbReference type="ChEBI" id="CHEBI:57692"/>
    </ligand>
</feature>
<protein>
    <recommendedName>
        <fullName evidence="8">Glucose-methanol-choline oxidoreductase N-terminal domain-containing protein</fullName>
    </recommendedName>
</protein>
<dbReference type="GO" id="GO:0016614">
    <property type="term" value="F:oxidoreductase activity, acting on CH-OH group of donors"/>
    <property type="evidence" value="ECO:0007669"/>
    <property type="project" value="InterPro"/>
</dbReference>
<dbReference type="EMBL" id="OU896710">
    <property type="protein sequence ID" value="CAH1163189.1"/>
    <property type="molecule type" value="Genomic_DNA"/>
</dbReference>
<gene>
    <name evidence="9" type="ORF">PHAECO_LOCUS8139</name>
</gene>
<feature type="binding site" evidence="5">
    <location>
        <position position="260"/>
    </location>
    <ligand>
        <name>FAD</name>
        <dbReference type="ChEBI" id="CHEBI:57692"/>
    </ligand>
</feature>
<dbReference type="OrthoDB" id="269227at2759"/>
<evidence type="ECO:0000256" key="5">
    <source>
        <dbReference type="PIRSR" id="PIRSR000137-2"/>
    </source>
</evidence>
<dbReference type="Gene3D" id="3.50.50.60">
    <property type="entry name" value="FAD/NAD(P)-binding domain"/>
    <property type="match status" value="1"/>
</dbReference>
<keyword evidence="3 6" id="KW-0285">Flavoprotein</keyword>
<dbReference type="InterPro" id="IPR036188">
    <property type="entry name" value="FAD/NAD-bd_sf"/>
</dbReference>
<dbReference type="InterPro" id="IPR007867">
    <property type="entry name" value="GMC_OxRtase_C"/>
</dbReference>
<evidence type="ECO:0000256" key="1">
    <source>
        <dbReference type="ARBA" id="ARBA00001974"/>
    </source>
</evidence>
<sequence length="624" mass="70312">MHGVVEYDISPIRGPLANAFVILINALFFNIRLIGLNDMYPMDCSRKLLNEEESIFDFIVVGAGAAGCAVANRISEKETWTVLLIEAGDYPSPTSNVPALYTTLIGSKEDWKFIMEKEPKACKGFANERCTISRGRVLGGTSTINNLLYSRGQPEDFDQTEFLSWDSETTTKIFHTMEGHSPNSTTFIHLDFTNYTETPKQLLEEAYLAAGYRRMPKRHAIGFMDHLTLKKSGERINMAKIFLTPVKNRPNLFFSRNTEVEAIGVTEPVDKRANGVNVTIDGIRFFLRARKEVILTAGAINNAKLLLLSGIGPKDYLTAKNLPFYADVPAVGQNLQMHLTVPIYVASEPSNANQKEYYFDEELIRDTFDYVMYRSGNFSNTNINELVAYILTKKIGTTFPNLAVHHMYFRIGDRNLLSWIDAMNYHPKIINALINSNRGKALILFMVTLLKPVSRGEVLLNETHFTSNPSIKGNFFADVEDWDYQTMLSGFSFIANLTEKLKLKTHHSELVDLDIPNCRNFKFCTPAYVKCYIHNMAFPDSEATGTAKMGADCDETAVVKEDLEVRKVRCLRVADSSVLNFLPTGNTVATDAMIGYNLGEILREKWVKDYVSVFRGVKQEDGVH</sequence>